<evidence type="ECO:0000313" key="2">
    <source>
        <dbReference type="Proteomes" id="UP000807342"/>
    </source>
</evidence>
<dbReference type="EMBL" id="MU151750">
    <property type="protein sequence ID" value="KAF9441905.1"/>
    <property type="molecule type" value="Genomic_DNA"/>
</dbReference>
<dbReference type="Proteomes" id="UP000807342">
    <property type="component" value="Unassembled WGS sequence"/>
</dbReference>
<reference evidence="1" key="1">
    <citation type="submission" date="2020-11" db="EMBL/GenBank/DDBJ databases">
        <authorList>
            <consortium name="DOE Joint Genome Institute"/>
            <person name="Ahrendt S."/>
            <person name="Riley R."/>
            <person name="Andreopoulos W."/>
            <person name="Labutti K."/>
            <person name="Pangilinan J."/>
            <person name="Ruiz-Duenas F.J."/>
            <person name="Barrasa J.M."/>
            <person name="Sanchez-Garcia M."/>
            <person name="Camarero S."/>
            <person name="Miyauchi S."/>
            <person name="Serrano A."/>
            <person name="Linde D."/>
            <person name="Babiker R."/>
            <person name="Drula E."/>
            <person name="Ayuso-Fernandez I."/>
            <person name="Pacheco R."/>
            <person name="Padilla G."/>
            <person name="Ferreira P."/>
            <person name="Barriuso J."/>
            <person name="Kellner H."/>
            <person name="Castanera R."/>
            <person name="Alfaro M."/>
            <person name="Ramirez L."/>
            <person name="Pisabarro A.G."/>
            <person name="Kuo A."/>
            <person name="Tritt A."/>
            <person name="Lipzen A."/>
            <person name="He G."/>
            <person name="Yan M."/>
            <person name="Ng V."/>
            <person name="Cullen D."/>
            <person name="Martin F."/>
            <person name="Rosso M.-N."/>
            <person name="Henrissat B."/>
            <person name="Hibbett D."/>
            <person name="Martinez A.T."/>
            <person name="Grigoriev I.V."/>
        </authorList>
    </citation>
    <scope>NUCLEOTIDE SEQUENCE</scope>
    <source>
        <strain evidence="1">MF-IS2</strain>
    </source>
</reference>
<keyword evidence="2" id="KW-1185">Reference proteome</keyword>
<dbReference type="InterPro" id="IPR032675">
    <property type="entry name" value="LRR_dom_sf"/>
</dbReference>
<protein>
    <submittedName>
        <fullName evidence="1">Uncharacterized protein</fullName>
    </submittedName>
</protein>
<sequence>MKLTNSAAVHSKGHTMQDTGLLALNDDILLTILQYCLPQDSAVEIPPSPQSQHLVLGQICHQLRWLLHAKSVFWSRFCITSTKLGQHRSLLKEWLSWTDESGSPVPVSIENREESKFSLPALEEFIFPYSSRLFQLRLYLTYDALEGLFTLLPPGAFPVLSDFWALCADFQQPSILGVEPVFLNSPLQEFALILGPPLHVRGLGISWASLKVLRLTTIQARFFFPISWIHMILGACRTSLETCFISLEPTTDPALPLLELPHLKTLSIDFRDSGWKTQVGILDFLSLPSLESLDLSSKDGLAFNEACTTLKSFLARSPNIQRLHFERTPAPGTGGHHTNIVVVLEAILLKKLCPLLESMELVVHNGLQVVKVVQVLWKEGAKGDKRSLKLIKLIDPKLSWIGICEPSAVEDPEITQGRRILQELEEEGLRIQT</sequence>
<evidence type="ECO:0000313" key="1">
    <source>
        <dbReference type="EMBL" id="KAF9441905.1"/>
    </source>
</evidence>
<organism evidence="1 2">
    <name type="scientific">Macrolepiota fuliginosa MF-IS2</name>
    <dbReference type="NCBI Taxonomy" id="1400762"/>
    <lineage>
        <taxon>Eukaryota</taxon>
        <taxon>Fungi</taxon>
        <taxon>Dikarya</taxon>
        <taxon>Basidiomycota</taxon>
        <taxon>Agaricomycotina</taxon>
        <taxon>Agaricomycetes</taxon>
        <taxon>Agaricomycetidae</taxon>
        <taxon>Agaricales</taxon>
        <taxon>Agaricineae</taxon>
        <taxon>Agaricaceae</taxon>
        <taxon>Macrolepiota</taxon>
    </lineage>
</organism>
<accession>A0A9P5X247</accession>
<dbReference type="Gene3D" id="3.80.10.10">
    <property type="entry name" value="Ribonuclease Inhibitor"/>
    <property type="match status" value="1"/>
</dbReference>
<name>A0A9P5X247_9AGAR</name>
<dbReference type="AlphaFoldDB" id="A0A9P5X247"/>
<proteinExistence type="predicted"/>
<gene>
    <name evidence="1" type="ORF">P691DRAFT_811878</name>
</gene>
<dbReference type="OrthoDB" id="3010677at2759"/>
<comment type="caution">
    <text evidence="1">The sequence shown here is derived from an EMBL/GenBank/DDBJ whole genome shotgun (WGS) entry which is preliminary data.</text>
</comment>